<gene>
    <name evidence="2" type="ORF">NLS_LOCUS3398</name>
</gene>
<accession>A0A3P6UHL6</accession>
<dbReference type="OMA" id="IWTLPPT"/>
<name>A0A3P6UHL6_LITSI</name>
<evidence type="ECO:0000256" key="1">
    <source>
        <dbReference type="SAM" id="MobiDB-lite"/>
    </source>
</evidence>
<proteinExistence type="predicted"/>
<dbReference type="Proteomes" id="UP000277928">
    <property type="component" value="Unassembled WGS sequence"/>
</dbReference>
<reference evidence="2 3" key="1">
    <citation type="submission" date="2018-08" db="EMBL/GenBank/DDBJ databases">
        <authorList>
            <person name="Laetsch R D."/>
            <person name="Stevens L."/>
            <person name="Kumar S."/>
            <person name="Blaxter L. M."/>
        </authorList>
    </citation>
    <scope>NUCLEOTIDE SEQUENCE [LARGE SCALE GENOMIC DNA]</scope>
</reference>
<sequence>MLDRKILKEQAMCCKAILSFCILSSLGNALYFGSHRPQYLREVGQRQYPFEPQAFGMLPVPQQPMGPQPMGPQPMEPQPLPMGPQSPQMQVPDRSCSGCVININCGGRECLPTRPTQTQPTQPSWTVETPPTPTPGASQGCRVCACYVPPPCQICQPCQ</sequence>
<evidence type="ECO:0000313" key="3">
    <source>
        <dbReference type="Proteomes" id="UP000277928"/>
    </source>
</evidence>
<dbReference type="AlphaFoldDB" id="A0A3P6UHL6"/>
<dbReference type="STRING" id="42156.A0A3P6UHL6"/>
<protein>
    <submittedName>
        <fullName evidence="2">Uncharacterized protein</fullName>
    </submittedName>
</protein>
<evidence type="ECO:0000313" key="2">
    <source>
        <dbReference type="EMBL" id="VDK76801.1"/>
    </source>
</evidence>
<feature type="compositionally biased region" description="Pro residues" evidence="1">
    <location>
        <begin position="65"/>
        <end position="84"/>
    </location>
</feature>
<organism evidence="2 3">
    <name type="scientific">Litomosoides sigmodontis</name>
    <name type="common">Filarial nematode worm</name>
    <dbReference type="NCBI Taxonomy" id="42156"/>
    <lineage>
        <taxon>Eukaryota</taxon>
        <taxon>Metazoa</taxon>
        <taxon>Ecdysozoa</taxon>
        <taxon>Nematoda</taxon>
        <taxon>Chromadorea</taxon>
        <taxon>Rhabditida</taxon>
        <taxon>Spirurina</taxon>
        <taxon>Spiruromorpha</taxon>
        <taxon>Filarioidea</taxon>
        <taxon>Onchocercidae</taxon>
        <taxon>Litomosoides</taxon>
    </lineage>
</organism>
<dbReference type="OrthoDB" id="5874004at2759"/>
<dbReference type="EMBL" id="UYRX01000183">
    <property type="protein sequence ID" value="VDK76801.1"/>
    <property type="molecule type" value="Genomic_DNA"/>
</dbReference>
<feature type="region of interest" description="Disordered" evidence="1">
    <location>
        <begin position="65"/>
        <end position="87"/>
    </location>
</feature>
<keyword evidence="3" id="KW-1185">Reference proteome</keyword>